<evidence type="ECO:0000313" key="2">
    <source>
        <dbReference type="EMBL" id="RNF85241.1"/>
    </source>
</evidence>
<reference evidence="2 3" key="1">
    <citation type="submission" date="2018-11" db="EMBL/GenBank/DDBJ databases">
        <title>Lysobacter cryohumiis sp. nov., isolated from soil in the Tianshan Mountains, Xinjiang, China.</title>
        <authorList>
            <person name="Luo Y."/>
            <person name="Sheng H."/>
        </authorList>
    </citation>
    <scope>NUCLEOTIDE SEQUENCE [LARGE SCALE GENOMIC DNA]</scope>
    <source>
        <strain evidence="2 3">ZS60</strain>
    </source>
</reference>
<dbReference type="Proteomes" id="UP000267049">
    <property type="component" value="Unassembled WGS sequence"/>
</dbReference>
<evidence type="ECO:0000313" key="3">
    <source>
        <dbReference type="Proteomes" id="UP000267049"/>
    </source>
</evidence>
<gene>
    <name evidence="2" type="ORF">EER27_05590</name>
</gene>
<name>A0A3M8SV74_9GAMM</name>
<proteinExistence type="predicted"/>
<dbReference type="Gene3D" id="2.20.28.30">
    <property type="entry name" value="RNA polymerase ii, chain L"/>
    <property type="match status" value="1"/>
</dbReference>
<keyword evidence="1" id="KW-0812">Transmembrane</keyword>
<keyword evidence="1" id="KW-1133">Transmembrane helix</keyword>
<keyword evidence="1" id="KW-0472">Membrane</keyword>
<dbReference type="PANTHER" id="PTHR37826">
    <property type="entry name" value="FLOTILLIN BAND_7_5 DOMAIN PROTEIN"/>
    <property type="match status" value="1"/>
</dbReference>
<dbReference type="OrthoDB" id="3182597at2"/>
<dbReference type="RefSeq" id="WP_123087027.1">
    <property type="nucleotide sequence ID" value="NZ_RIBS01000002.1"/>
</dbReference>
<dbReference type="EMBL" id="RIBS01000002">
    <property type="protein sequence ID" value="RNF85241.1"/>
    <property type="molecule type" value="Genomic_DNA"/>
</dbReference>
<dbReference type="AlphaFoldDB" id="A0A3M8SV74"/>
<keyword evidence="3" id="KW-1185">Reference proteome</keyword>
<comment type="caution">
    <text evidence="2">The sequence shown here is derived from an EMBL/GenBank/DDBJ whole genome shotgun (WGS) entry which is preliminary data.</text>
</comment>
<feature type="transmembrane region" description="Helical" evidence="1">
    <location>
        <begin position="352"/>
        <end position="372"/>
    </location>
</feature>
<dbReference type="PANTHER" id="PTHR37826:SF3">
    <property type="entry name" value="J DOMAIN-CONTAINING PROTEIN"/>
    <property type="match status" value="1"/>
</dbReference>
<evidence type="ECO:0000256" key="1">
    <source>
        <dbReference type="SAM" id="Phobius"/>
    </source>
</evidence>
<protein>
    <submittedName>
        <fullName evidence="2">Zinc ribbon domain-containing protein</fullName>
    </submittedName>
</protein>
<sequence>MDQATVAKHACPECGADLQWNPTRQSLACPYCGTVVPAAAAPPAVGDGSTTPPVAGDEVVEQDLLQALREPPGGRGWGEQRREVQCQSCQAISVFVGDRVAQRCDFCGSPSILAHEQQRDAITPQSVLPFVIDEGRVRESIRAWYGNRWFAPNRLKHAALTDTLKGVYLPYWTFDAQASADWTAEAGHYYYTNESYRDGNGRTQSRRKRHVRWEPAAGHVEHFFDDALVAGTVGVHPQLLRQVEPFPTATDLRPYSPEFVRGWTVERYQVDLHKASQINMDDMQASLRSRCAQAVPGDTQRNLEVDAQYHGRTFKHVLVPVWLVSYTYGSRTFQVLANGHTGALAGERPYSWIKIALAILAVVMALLVMLVLSGGDA</sequence>
<accession>A0A3M8SV74</accession>
<organism evidence="2 3">
    <name type="scientific">Montanilutibacter psychrotolerans</name>
    <dbReference type="NCBI Taxonomy" id="1327343"/>
    <lineage>
        <taxon>Bacteria</taxon>
        <taxon>Pseudomonadati</taxon>
        <taxon>Pseudomonadota</taxon>
        <taxon>Gammaproteobacteria</taxon>
        <taxon>Lysobacterales</taxon>
        <taxon>Lysobacteraceae</taxon>
        <taxon>Montanilutibacter</taxon>
    </lineage>
</organism>